<feature type="compositionally biased region" description="Basic and acidic residues" evidence="1">
    <location>
        <begin position="17"/>
        <end position="38"/>
    </location>
</feature>
<sequence>AKESDGTSESPSLQRAKATENSKDLKIPGFSEKKRQDI</sequence>
<accession>A0A392VLP4</accession>
<feature type="region of interest" description="Disordered" evidence="1">
    <location>
        <begin position="1"/>
        <end position="38"/>
    </location>
</feature>
<dbReference type="AlphaFoldDB" id="A0A392VLP4"/>
<name>A0A392VLP4_9FABA</name>
<organism evidence="2 3">
    <name type="scientific">Trifolium medium</name>
    <dbReference type="NCBI Taxonomy" id="97028"/>
    <lineage>
        <taxon>Eukaryota</taxon>
        <taxon>Viridiplantae</taxon>
        <taxon>Streptophyta</taxon>
        <taxon>Embryophyta</taxon>
        <taxon>Tracheophyta</taxon>
        <taxon>Spermatophyta</taxon>
        <taxon>Magnoliopsida</taxon>
        <taxon>eudicotyledons</taxon>
        <taxon>Gunneridae</taxon>
        <taxon>Pentapetalae</taxon>
        <taxon>rosids</taxon>
        <taxon>fabids</taxon>
        <taxon>Fabales</taxon>
        <taxon>Fabaceae</taxon>
        <taxon>Papilionoideae</taxon>
        <taxon>50 kb inversion clade</taxon>
        <taxon>NPAAA clade</taxon>
        <taxon>Hologalegina</taxon>
        <taxon>IRL clade</taxon>
        <taxon>Trifolieae</taxon>
        <taxon>Trifolium</taxon>
    </lineage>
</organism>
<proteinExistence type="predicted"/>
<evidence type="ECO:0000313" key="3">
    <source>
        <dbReference type="Proteomes" id="UP000265520"/>
    </source>
</evidence>
<evidence type="ECO:0000256" key="1">
    <source>
        <dbReference type="SAM" id="MobiDB-lite"/>
    </source>
</evidence>
<evidence type="ECO:0000313" key="2">
    <source>
        <dbReference type="EMBL" id="MCI88309.1"/>
    </source>
</evidence>
<dbReference type="Proteomes" id="UP000265520">
    <property type="component" value="Unassembled WGS sequence"/>
</dbReference>
<comment type="caution">
    <text evidence="2">The sequence shown here is derived from an EMBL/GenBank/DDBJ whole genome shotgun (WGS) entry which is preliminary data.</text>
</comment>
<reference evidence="2 3" key="1">
    <citation type="journal article" date="2018" name="Front. Plant Sci.">
        <title>Red Clover (Trifolium pratense) and Zigzag Clover (T. medium) - A Picture of Genomic Similarities and Differences.</title>
        <authorList>
            <person name="Dluhosova J."/>
            <person name="Istvanek J."/>
            <person name="Nedelnik J."/>
            <person name="Repkova J."/>
        </authorList>
    </citation>
    <scope>NUCLEOTIDE SEQUENCE [LARGE SCALE GENOMIC DNA]</scope>
    <source>
        <strain evidence="3">cv. 10/8</strain>
        <tissue evidence="2">Leaf</tissue>
    </source>
</reference>
<dbReference type="EMBL" id="LXQA011189645">
    <property type="protein sequence ID" value="MCI88309.1"/>
    <property type="molecule type" value="Genomic_DNA"/>
</dbReference>
<protein>
    <submittedName>
        <fullName evidence="2">Uncharacterized protein</fullName>
    </submittedName>
</protein>
<feature type="non-terminal residue" evidence="2">
    <location>
        <position position="1"/>
    </location>
</feature>
<keyword evidence="3" id="KW-1185">Reference proteome</keyword>